<evidence type="ECO:0000313" key="3">
    <source>
        <dbReference type="Proteomes" id="UP001642360"/>
    </source>
</evidence>
<accession>A0ABC8R834</accession>
<evidence type="ECO:0000256" key="1">
    <source>
        <dbReference type="SAM" id="Phobius"/>
    </source>
</evidence>
<dbReference type="AlphaFoldDB" id="A0ABC8R834"/>
<keyword evidence="3" id="KW-1185">Reference proteome</keyword>
<sequence>MGVACMDWASVTGSGLRMFLCFRLTLFFNFMHMVCYLSSRGLSMKERKLFQLNCGTSSPEEDIFVSVFYLLLHETYHWYQSQVSYGNQQGANGALGVWARCCSLIRSPQVMAITTENTKMEADRWSRPNQPI</sequence>
<dbReference type="Proteomes" id="UP001642360">
    <property type="component" value="Unassembled WGS sequence"/>
</dbReference>
<proteinExistence type="predicted"/>
<feature type="transmembrane region" description="Helical" evidence="1">
    <location>
        <begin position="16"/>
        <end position="38"/>
    </location>
</feature>
<dbReference type="EMBL" id="CAUOFW020001103">
    <property type="protein sequence ID" value="CAK9141156.1"/>
    <property type="molecule type" value="Genomic_DNA"/>
</dbReference>
<keyword evidence="1" id="KW-0812">Transmembrane</keyword>
<organism evidence="2 3">
    <name type="scientific">Ilex paraguariensis</name>
    <name type="common">yerba mate</name>
    <dbReference type="NCBI Taxonomy" id="185542"/>
    <lineage>
        <taxon>Eukaryota</taxon>
        <taxon>Viridiplantae</taxon>
        <taxon>Streptophyta</taxon>
        <taxon>Embryophyta</taxon>
        <taxon>Tracheophyta</taxon>
        <taxon>Spermatophyta</taxon>
        <taxon>Magnoliopsida</taxon>
        <taxon>eudicotyledons</taxon>
        <taxon>Gunneridae</taxon>
        <taxon>Pentapetalae</taxon>
        <taxon>asterids</taxon>
        <taxon>campanulids</taxon>
        <taxon>Aquifoliales</taxon>
        <taxon>Aquifoliaceae</taxon>
        <taxon>Ilex</taxon>
    </lineage>
</organism>
<name>A0ABC8R834_9AQUA</name>
<keyword evidence="1" id="KW-0472">Membrane</keyword>
<reference evidence="2 3" key="1">
    <citation type="submission" date="2024-02" db="EMBL/GenBank/DDBJ databases">
        <authorList>
            <person name="Vignale AGUSTIN F."/>
            <person name="Sosa J E."/>
            <person name="Modenutti C."/>
        </authorList>
    </citation>
    <scope>NUCLEOTIDE SEQUENCE [LARGE SCALE GENOMIC DNA]</scope>
</reference>
<protein>
    <submittedName>
        <fullName evidence="2">Uncharacterized protein</fullName>
    </submittedName>
</protein>
<gene>
    <name evidence="2" type="ORF">ILEXP_LOCUS8686</name>
</gene>
<keyword evidence="1" id="KW-1133">Transmembrane helix</keyword>
<evidence type="ECO:0000313" key="2">
    <source>
        <dbReference type="EMBL" id="CAK9141156.1"/>
    </source>
</evidence>
<comment type="caution">
    <text evidence="2">The sequence shown here is derived from an EMBL/GenBank/DDBJ whole genome shotgun (WGS) entry which is preliminary data.</text>
</comment>